<dbReference type="GO" id="GO:0016052">
    <property type="term" value="P:carbohydrate catabolic process"/>
    <property type="evidence" value="ECO:0007669"/>
    <property type="project" value="InterPro"/>
</dbReference>
<accession>A0A512CEE0</accession>
<reference evidence="2 3" key="1">
    <citation type="submission" date="2019-07" db="EMBL/GenBank/DDBJ databases">
        <title>Whole genome shotgun sequence of Cyclobacterium qasimii NBRC 106168.</title>
        <authorList>
            <person name="Hosoyama A."/>
            <person name="Uohara A."/>
            <person name="Ohji S."/>
            <person name="Ichikawa N."/>
        </authorList>
    </citation>
    <scope>NUCLEOTIDE SEQUENCE [LARGE SCALE GENOMIC DNA]</scope>
    <source>
        <strain evidence="2 3">NBRC 106168</strain>
    </source>
</reference>
<evidence type="ECO:0000313" key="3">
    <source>
        <dbReference type="Proteomes" id="UP000321301"/>
    </source>
</evidence>
<sequence>MSRYILSFTIVLLLSSCSKSIQPRLVIPFSENEITLDGQIDSQEWGQAAYIEHLIAPWENNSTDKTEFKAFVSDHYFNFSFQVSDLTLVTIPFEKELSVAAGDRVELFFSNNKTLKKYYCVEMDPNGNVLDYAAKFYRDFSEAWDFESIKVATKITEAGYVLEGRIALEELKELGISNPFYLGIFRADFKKPHGKAVSWYSWINPNNPTPDFHISSAFGEAEFIEKTK</sequence>
<dbReference type="InterPro" id="IPR010502">
    <property type="entry name" value="Carb-bd_dom_fam9"/>
</dbReference>
<comment type="caution">
    <text evidence="2">The sequence shown here is derived from an EMBL/GenBank/DDBJ whole genome shotgun (WGS) entry which is preliminary data.</text>
</comment>
<dbReference type="AlphaFoldDB" id="A0A512CEE0"/>
<gene>
    <name evidence="2" type="ORF">CQA01_31050</name>
</gene>
<keyword evidence="3" id="KW-1185">Reference proteome</keyword>
<proteinExistence type="predicted"/>
<evidence type="ECO:0000259" key="1">
    <source>
        <dbReference type="Pfam" id="PF06452"/>
    </source>
</evidence>
<feature type="domain" description="Carbohydrate-binding" evidence="1">
    <location>
        <begin position="36"/>
        <end position="224"/>
    </location>
</feature>
<dbReference type="Pfam" id="PF06452">
    <property type="entry name" value="CBM9_1"/>
    <property type="match status" value="1"/>
</dbReference>
<dbReference type="RefSeq" id="WP_051160161.1">
    <property type="nucleotide sequence ID" value="NZ_BJYV01000016.1"/>
</dbReference>
<dbReference type="SUPFAM" id="SSF49344">
    <property type="entry name" value="CBD9-like"/>
    <property type="match status" value="1"/>
</dbReference>
<dbReference type="Gene3D" id="2.60.40.1190">
    <property type="match status" value="1"/>
</dbReference>
<organism evidence="2 3">
    <name type="scientific">Cyclobacterium qasimii</name>
    <dbReference type="NCBI Taxonomy" id="1350429"/>
    <lineage>
        <taxon>Bacteria</taxon>
        <taxon>Pseudomonadati</taxon>
        <taxon>Bacteroidota</taxon>
        <taxon>Cytophagia</taxon>
        <taxon>Cytophagales</taxon>
        <taxon>Cyclobacteriaceae</taxon>
        <taxon>Cyclobacterium</taxon>
    </lineage>
</organism>
<dbReference type="GO" id="GO:0004553">
    <property type="term" value="F:hydrolase activity, hydrolyzing O-glycosyl compounds"/>
    <property type="evidence" value="ECO:0007669"/>
    <property type="project" value="InterPro"/>
</dbReference>
<dbReference type="PROSITE" id="PS51257">
    <property type="entry name" value="PROKAR_LIPOPROTEIN"/>
    <property type="match status" value="1"/>
</dbReference>
<dbReference type="Proteomes" id="UP000321301">
    <property type="component" value="Unassembled WGS sequence"/>
</dbReference>
<evidence type="ECO:0000313" key="2">
    <source>
        <dbReference type="EMBL" id="GEO22571.1"/>
    </source>
</evidence>
<name>A0A512CEE0_9BACT</name>
<dbReference type="EMBL" id="BJYV01000016">
    <property type="protein sequence ID" value="GEO22571.1"/>
    <property type="molecule type" value="Genomic_DNA"/>
</dbReference>
<dbReference type="GO" id="GO:0030246">
    <property type="term" value="F:carbohydrate binding"/>
    <property type="evidence" value="ECO:0007669"/>
    <property type="project" value="InterPro"/>
</dbReference>
<protein>
    <recommendedName>
        <fullName evidence="1">Carbohydrate-binding domain-containing protein</fullName>
    </recommendedName>
</protein>